<dbReference type="OrthoDB" id="9795838at2"/>
<proteinExistence type="predicted"/>
<reference evidence="2 3" key="1">
    <citation type="submission" date="2018-03" db="EMBL/GenBank/DDBJ databases">
        <title>Genomic Encyclopedia of Archaeal and Bacterial Type Strains, Phase II (KMG-II): from individual species to whole genera.</title>
        <authorList>
            <person name="Goeker M."/>
        </authorList>
    </citation>
    <scope>NUCLEOTIDE SEQUENCE [LARGE SCALE GENOMIC DNA]</scope>
    <source>
        <strain evidence="2 3">DSM 100346</strain>
    </source>
</reference>
<dbReference type="RefSeq" id="WP_109673395.1">
    <property type="nucleotide sequence ID" value="NZ_QGDT01000002.1"/>
</dbReference>
<keyword evidence="3" id="KW-1185">Reference proteome</keyword>
<protein>
    <submittedName>
        <fullName evidence="2">Putative SbcD/Mre11-related phosphoesterase/DNA ligase-associated metallophosphoesterase</fullName>
    </submittedName>
</protein>
<keyword evidence="2" id="KW-0436">Ligase</keyword>
<dbReference type="InterPro" id="IPR026336">
    <property type="entry name" value="PdeM-like"/>
</dbReference>
<name>A0A316AQI0_9BACT</name>
<comment type="caution">
    <text evidence="2">The sequence shown here is derived from an EMBL/GenBank/DDBJ whole genome shotgun (WGS) entry which is preliminary data.</text>
</comment>
<dbReference type="PIRSF" id="PIRSF000887">
    <property type="entry name" value="Pesterase_MJ0037"/>
    <property type="match status" value="1"/>
</dbReference>
<dbReference type="InterPro" id="IPR029052">
    <property type="entry name" value="Metallo-depent_PP-like"/>
</dbReference>
<gene>
    <name evidence="2" type="ORF">CLV98_102373</name>
</gene>
<dbReference type="AlphaFoldDB" id="A0A316AQI0"/>
<dbReference type="NCBIfam" id="TIGR04123">
    <property type="entry name" value="P_estr_lig_assc"/>
    <property type="match status" value="1"/>
</dbReference>
<dbReference type="EMBL" id="QGDT01000002">
    <property type="protein sequence ID" value="PWJ59539.1"/>
    <property type="molecule type" value="Genomic_DNA"/>
</dbReference>
<evidence type="ECO:0000313" key="3">
    <source>
        <dbReference type="Proteomes" id="UP000245880"/>
    </source>
</evidence>
<dbReference type="Pfam" id="PF00149">
    <property type="entry name" value="Metallophos"/>
    <property type="match status" value="1"/>
</dbReference>
<dbReference type="PANTHER" id="PTHR39323">
    <property type="entry name" value="BLR1149 PROTEIN"/>
    <property type="match status" value="1"/>
</dbReference>
<sequence length="215" mass="25302">MKIRIHDNDFTLLVDKAIFWEDTHTLLIGDLHLGKIAHFRKEGIAVPPLAAEDNFKRLTHLLTRTKARRIIFLGDLFHSKHNSEWEAFLVWRETFRSTQMVMVKGNHDSFDRSFYEQANLEVYEAEYVVGPFVFTHFPKTEWNQDQFVFCGHIHPVFLIVGRGRQHFSSPCFVVDPYQAILPSFGVFTGGHRIAKIRDRRIFMLTHERVFEVSNR</sequence>
<dbReference type="Gene3D" id="3.60.21.10">
    <property type="match status" value="1"/>
</dbReference>
<dbReference type="GO" id="GO:0016787">
    <property type="term" value="F:hydrolase activity"/>
    <property type="evidence" value="ECO:0007669"/>
    <property type="project" value="InterPro"/>
</dbReference>
<dbReference type="Proteomes" id="UP000245880">
    <property type="component" value="Unassembled WGS sequence"/>
</dbReference>
<dbReference type="SUPFAM" id="SSF56300">
    <property type="entry name" value="Metallo-dependent phosphatases"/>
    <property type="match status" value="1"/>
</dbReference>
<feature type="domain" description="Calcineurin-like phosphoesterase" evidence="1">
    <location>
        <begin position="25"/>
        <end position="154"/>
    </location>
</feature>
<dbReference type="InterPro" id="IPR004843">
    <property type="entry name" value="Calcineurin-like_PHP"/>
</dbReference>
<dbReference type="PANTHER" id="PTHR39323:SF1">
    <property type="entry name" value="BLR1149 PROTEIN"/>
    <property type="match status" value="1"/>
</dbReference>
<organism evidence="2 3">
    <name type="scientific">Dyadobacter jejuensis</name>
    <dbReference type="NCBI Taxonomy" id="1082580"/>
    <lineage>
        <taxon>Bacteria</taxon>
        <taxon>Pseudomonadati</taxon>
        <taxon>Bacteroidota</taxon>
        <taxon>Cytophagia</taxon>
        <taxon>Cytophagales</taxon>
        <taxon>Spirosomataceae</taxon>
        <taxon>Dyadobacter</taxon>
    </lineage>
</organism>
<evidence type="ECO:0000259" key="1">
    <source>
        <dbReference type="Pfam" id="PF00149"/>
    </source>
</evidence>
<dbReference type="InterPro" id="IPR024173">
    <property type="entry name" value="Pesterase_MJ0037-like"/>
</dbReference>
<evidence type="ECO:0000313" key="2">
    <source>
        <dbReference type="EMBL" id="PWJ59539.1"/>
    </source>
</evidence>
<dbReference type="GO" id="GO:0016874">
    <property type="term" value="F:ligase activity"/>
    <property type="evidence" value="ECO:0007669"/>
    <property type="project" value="UniProtKB-KW"/>
</dbReference>
<accession>A0A316AQI0</accession>